<dbReference type="InterPro" id="IPR005531">
    <property type="entry name" value="Asp23"/>
</dbReference>
<evidence type="ECO:0000256" key="1">
    <source>
        <dbReference type="ARBA" id="ARBA00005721"/>
    </source>
</evidence>
<comment type="caution">
    <text evidence="2">The sequence shown here is derived from an EMBL/GenBank/DDBJ whole genome shotgun (WGS) entry which is preliminary data.</text>
</comment>
<reference evidence="2 3" key="1">
    <citation type="submission" date="2019-07" db="EMBL/GenBank/DDBJ databases">
        <title>Description of 53C-WASEF.</title>
        <authorList>
            <person name="Pitt A."/>
            <person name="Hahn M.W."/>
        </authorList>
    </citation>
    <scope>NUCLEOTIDE SEQUENCE [LARGE SCALE GENOMIC DNA]</scope>
    <source>
        <strain evidence="2 3">53C-WASEF</strain>
    </source>
</reference>
<name>A0A556QK46_9BACT</name>
<dbReference type="PANTHER" id="PTHR34297">
    <property type="entry name" value="HYPOTHETICAL CYTOSOLIC PROTEIN-RELATED"/>
    <property type="match status" value="1"/>
</dbReference>
<evidence type="ECO:0000313" key="3">
    <source>
        <dbReference type="Proteomes" id="UP000315648"/>
    </source>
</evidence>
<dbReference type="Pfam" id="PF03780">
    <property type="entry name" value="Asp23"/>
    <property type="match status" value="1"/>
</dbReference>
<dbReference type="RefSeq" id="WP_144230818.1">
    <property type="nucleotide sequence ID" value="NZ_CBCRVV010000006.1"/>
</dbReference>
<organism evidence="2 3">
    <name type="scientific">Rariglobus hedericola</name>
    <dbReference type="NCBI Taxonomy" id="2597822"/>
    <lineage>
        <taxon>Bacteria</taxon>
        <taxon>Pseudomonadati</taxon>
        <taxon>Verrucomicrobiota</taxon>
        <taxon>Opitutia</taxon>
        <taxon>Opitutales</taxon>
        <taxon>Opitutaceae</taxon>
        <taxon>Rariglobus</taxon>
    </lineage>
</organism>
<dbReference type="AlphaFoldDB" id="A0A556QK46"/>
<protein>
    <submittedName>
        <fullName evidence="2">Asp23/Gls24 family envelope stress response protein</fullName>
    </submittedName>
</protein>
<accession>A0A556QK46</accession>
<gene>
    <name evidence="2" type="ORF">FPL22_12850</name>
</gene>
<evidence type="ECO:0000313" key="2">
    <source>
        <dbReference type="EMBL" id="TSJ76997.1"/>
    </source>
</evidence>
<dbReference type="OrthoDB" id="196115at2"/>
<keyword evidence="3" id="KW-1185">Reference proteome</keyword>
<sequence>MQSSEFTPTPRFDDQPELGDIKINHTVVASIVRLAALQIPGVAGVGGGIVDGISELFAKRRESDHRGVKVNETDDDTYTIELRIVINYGSEIGKTAYEVQLAVRKQVIAMTGKNVAKVDVIIEGVRLPGDLNAAQDKSDDLWPDAPATD</sequence>
<dbReference type="EMBL" id="VMBG01000002">
    <property type="protein sequence ID" value="TSJ76997.1"/>
    <property type="molecule type" value="Genomic_DNA"/>
</dbReference>
<comment type="similarity">
    <text evidence="1">Belongs to the asp23 family.</text>
</comment>
<dbReference type="Proteomes" id="UP000315648">
    <property type="component" value="Unassembled WGS sequence"/>
</dbReference>
<proteinExistence type="inferred from homology"/>